<organism evidence="10 11">
    <name type="scientific">Dolichospermum flos-aquae CCAP 1403/13F</name>
    <dbReference type="NCBI Taxonomy" id="315271"/>
    <lineage>
        <taxon>Bacteria</taxon>
        <taxon>Bacillati</taxon>
        <taxon>Cyanobacteriota</taxon>
        <taxon>Cyanophyceae</taxon>
        <taxon>Nostocales</taxon>
        <taxon>Aphanizomenonaceae</taxon>
        <taxon>Dolichospermum</taxon>
    </lineage>
</organism>
<evidence type="ECO:0000256" key="5">
    <source>
        <dbReference type="ARBA" id="ARBA00022822"/>
    </source>
</evidence>
<reference evidence="10 11" key="1">
    <citation type="submission" date="2020-04" db="EMBL/GenBank/DDBJ databases">
        <title>Genome-Wide Identification of 5-Methylcytosine Sites in Bacterial Genomes By High-Throughput Sequencing of MspJI Restriction Fragments.</title>
        <authorList>
            <person name="Wu V."/>
        </authorList>
    </citation>
    <scope>NUCLEOTIDE SEQUENCE [LARGE SCALE GENOMIC DNA]</scope>
    <source>
        <strain evidence="10 11">CCAP 1403/13f</strain>
    </source>
</reference>
<evidence type="ECO:0000256" key="6">
    <source>
        <dbReference type="ARBA" id="ARBA00023141"/>
    </source>
</evidence>
<dbReference type="Proteomes" id="UP000502433">
    <property type="component" value="Chromosome"/>
</dbReference>
<accession>A0A6H2C796</accession>
<keyword evidence="5 8" id="KW-0822">Tryptophan biosynthesis</keyword>
<evidence type="ECO:0000313" key="10">
    <source>
        <dbReference type="EMBL" id="QJB47201.1"/>
    </source>
</evidence>
<comment type="similarity">
    <text evidence="8">Belongs to the TrpC family.</text>
</comment>
<dbReference type="InterPro" id="IPR011060">
    <property type="entry name" value="RibuloseP-bd_barrel"/>
</dbReference>
<dbReference type="EC" id="4.1.1.48" evidence="8"/>
<comment type="pathway">
    <text evidence="2 8">Amino-acid biosynthesis; L-tryptophan biosynthesis; L-tryptophan from chorismate: step 4/5.</text>
</comment>
<evidence type="ECO:0000313" key="11">
    <source>
        <dbReference type="Proteomes" id="UP000502433"/>
    </source>
</evidence>
<dbReference type="AlphaFoldDB" id="A0A6H2C796"/>
<dbReference type="GO" id="GO:0004640">
    <property type="term" value="F:phosphoribosylanthranilate isomerase activity"/>
    <property type="evidence" value="ECO:0007669"/>
    <property type="project" value="TreeGrafter"/>
</dbReference>
<feature type="domain" description="Indole-3-glycerol phosphate synthase" evidence="9">
    <location>
        <begin position="36"/>
        <end position="294"/>
    </location>
</feature>
<dbReference type="KEGG" id="dfs:HGD76_23810"/>
<comment type="catalytic activity">
    <reaction evidence="1 8">
        <text>1-(2-carboxyphenylamino)-1-deoxy-D-ribulose 5-phosphate + H(+) = (1S,2R)-1-C-(indol-3-yl)glycerol 3-phosphate + CO2 + H2O</text>
        <dbReference type="Rhea" id="RHEA:23476"/>
        <dbReference type="ChEBI" id="CHEBI:15377"/>
        <dbReference type="ChEBI" id="CHEBI:15378"/>
        <dbReference type="ChEBI" id="CHEBI:16526"/>
        <dbReference type="ChEBI" id="CHEBI:58613"/>
        <dbReference type="ChEBI" id="CHEBI:58866"/>
        <dbReference type="EC" id="4.1.1.48"/>
    </reaction>
</comment>
<dbReference type="CDD" id="cd00331">
    <property type="entry name" value="IGPS"/>
    <property type="match status" value="1"/>
</dbReference>
<keyword evidence="7 8" id="KW-0456">Lyase</keyword>
<dbReference type="EMBL" id="CP051206">
    <property type="protein sequence ID" value="QJB47201.1"/>
    <property type="molecule type" value="Genomic_DNA"/>
</dbReference>
<gene>
    <name evidence="8" type="primary">trpC</name>
    <name evidence="10" type="ORF">HGD76_23810</name>
</gene>
<reference evidence="10 11" key="2">
    <citation type="submission" date="2020-04" db="EMBL/GenBank/DDBJ databases">
        <authorList>
            <person name="Fomenkov A."/>
            <person name="Anton B.P."/>
            <person name="Roberts R.J."/>
        </authorList>
    </citation>
    <scope>NUCLEOTIDE SEQUENCE [LARGE SCALE GENOMIC DNA]</scope>
    <source>
        <strain evidence="10 11">CCAP 1403/13f</strain>
    </source>
</reference>
<evidence type="ECO:0000256" key="1">
    <source>
        <dbReference type="ARBA" id="ARBA00001633"/>
    </source>
</evidence>
<dbReference type="Gene3D" id="3.20.20.70">
    <property type="entry name" value="Aldolase class I"/>
    <property type="match status" value="1"/>
</dbReference>
<keyword evidence="4 8" id="KW-0210">Decarboxylase</keyword>
<dbReference type="GO" id="GO:0000162">
    <property type="term" value="P:L-tryptophan biosynthetic process"/>
    <property type="evidence" value="ECO:0007669"/>
    <property type="project" value="UniProtKB-UniRule"/>
</dbReference>
<keyword evidence="6 8" id="KW-0057">Aromatic amino acid biosynthesis</keyword>
<evidence type="ECO:0000256" key="3">
    <source>
        <dbReference type="ARBA" id="ARBA00022605"/>
    </source>
</evidence>
<dbReference type="UniPathway" id="UPA00035">
    <property type="reaction ID" value="UER00043"/>
</dbReference>
<dbReference type="GO" id="GO:0004425">
    <property type="term" value="F:indole-3-glycerol-phosphate synthase activity"/>
    <property type="evidence" value="ECO:0007669"/>
    <property type="project" value="UniProtKB-UniRule"/>
</dbReference>
<proteinExistence type="inferred from homology"/>
<dbReference type="NCBIfam" id="NF001372">
    <property type="entry name" value="PRK00278.1-4"/>
    <property type="match status" value="1"/>
</dbReference>
<dbReference type="InterPro" id="IPR013785">
    <property type="entry name" value="Aldolase_TIM"/>
</dbReference>
<dbReference type="Pfam" id="PF00218">
    <property type="entry name" value="IGPS"/>
    <property type="match status" value="1"/>
</dbReference>
<evidence type="ECO:0000256" key="4">
    <source>
        <dbReference type="ARBA" id="ARBA00022793"/>
    </source>
</evidence>
<dbReference type="PANTHER" id="PTHR22854:SF2">
    <property type="entry name" value="INDOLE-3-GLYCEROL-PHOSPHATE SYNTHASE"/>
    <property type="match status" value="1"/>
</dbReference>
<dbReference type="HAMAP" id="MF_00134_B">
    <property type="entry name" value="IGPS_B"/>
    <property type="match status" value="1"/>
</dbReference>
<name>A0A6H2C796_DOLFA</name>
<dbReference type="SUPFAM" id="SSF51366">
    <property type="entry name" value="Ribulose-phoshate binding barrel"/>
    <property type="match status" value="1"/>
</dbReference>
<evidence type="ECO:0000256" key="7">
    <source>
        <dbReference type="ARBA" id="ARBA00023239"/>
    </source>
</evidence>
<dbReference type="InterPro" id="IPR013798">
    <property type="entry name" value="Indole-3-glycerol_P_synth_dom"/>
</dbReference>
<evidence type="ECO:0000256" key="2">
    <source>
        <dbReference type="ARBA" id="ARBA00004696"/>
    </source>
</evidence>
<keyword evidence="3 8" id="KW-0028">Amino-acid biosynthesis</keyword>
<sequence>MRRKGEDSSIKIYDYHADFMIYPTTSYNHQMQAIIQEIVWQKKLEVAQIQKDMSWASLQRQLTAAPTVRDFFTALQLSIYKPSLIAEVKKATLYHSVIRPDFDPVTIAQAYKKGGASCVSVVTDQKFFHGGFDHLRAIRYRVGIPLLCKDFIIDPCQIYLARSAGADAILLIAAILTDKQLQNFLRVIHYLGMNAVIQVHNLNDLDRVLALEDVRIVSIDNQSLSDFNTNINTTQELLAARRSQLQNLGILVISESGIETPDDLSFVAEIGVQTVIIGESLLKENDLEVAVRNLLQSKFPIHY</sequence>
<dbReference type="PANTHER" id="PTHR22854">
    <property type="entry name" value="TRYPTOPHAN BIOSYNTHESIS PROTEIN"/>
    <property type="match status" value="1"/>
</dbReference>
<evidence type="ECO:0000256" key="8">
    <source>
        <dbReference type="HAMAP-Rule" id="MF_00134"/>
    </source>
</evidence>
<evidence type="ECO:0000259" key="9">
    <source>
        <dbReference type="Pfam" id="PF00218"/>
    </source>
</evidence>
<dbReference type="InterPro" id="IPR045186">
    <property type="entry name" value="Indole-3-glycerol_P_synth"/>
</dbReference>
<protein>
    <recommendedName>
        <fullName evidence="8">Indole-3-glycerol phosphate synthase</fullName>
        <shortName evidence="8">IGPS</shortName>
        <ecNumber evidence="8">4.1.1.48</ecNumber>
    </recommendedName>
</protein>
<dbReference type="RefSeq" id="WP_168697550.1">
    <property type="nucleotide sequence ID" value="NZ_CP051206.1"/>
</dbReference>